<feature type="transmembrane region" description="Helical" evidence="1">
    <location>
        <begin position="63"/>
        <end position="83"/>
    </location>
</feature>
<comment type="caution">
    <text evidence="3">The sequence shown here is derived from an EMBL/GenBank/DDBJ whole genome shotgun (WGS) entry which is preliminary data.</text>
</comment>
<gene>
    <name evidence="3" type="ORF">OJ962_13655</name>
</gene>
<dbReference type="SUPFAM" id="SSF48317">
    <property type="entry name" value="Acid phosphatase/Vanadium-dependent haloperoxidase"/>
    <property type="match status" value="1"/>
</dbReference>
<feature type="transmembrane region" description="Helical" evidence="1">
    <location>
        <begin position="155"/>
        <end position="176"/>
    </location>
</feature>
<dbReference type="InterPro" id="IPR000326">
    <property type="entry name" value="PAP2/HPO"/>
</dbReference>
<dbReference type="Pfam" id="PF01569">
    <property type="entry name" value="PAP2"/>
    <property type="match status" value="1"/>
</dbReference>
<feature type="transmembrane region" description="Helical" evidence="1">
    <location>
        <begin position="222"/>
        <end position="244"/>
    </location>
</feature>
<evidence type="ECO:0000259" key="2">
    <source>
        <dbReference type="Pfam" id="PF01569"/>
    </source>
</evidence>
<reference evidence="3" key="1">
    <citation type="submission" date="2022-10" db="EMBL/GenBank/DDBJ databases">
        <title>The WGS of Solirubrobacter sp. CPCC 204708.</title>
        <authorList>
            <person name="Jiang Z."/>
        </authorList>
    </citation>
    <scope>NUCLEOTIDE SEQUENCE</scope>
    <source>
        <strain evidence="3">CPCC 204708</strain>
    </source>
</reference>
<accession>A0ABT4RJ60</accession>
<proteinExistence type="predicted"/>
<feature type="transmembrane region" description="Helical" evidence="1">
    <location>
        <begin position="12"/>
        <end position="31"/>
    </location>
</feature>
<feature type="domain" description="Phosphatidic acid phosphatase type 2/haloperoxidase" evidence="2">
    <location>
        <begin position="92"/>
        <end position="201"/>
    </location>
</feature>
<evidence type="ECO:0000313" key="3">
    <source>
        <dbReference type="EMBL" id="MDA0138543.1"/>
    </source>
</evidence>
<keyword evidence="4" id="KW-1185">Reference proteome</keyword>
<evidence type="ECO:0000313" key="4">
    <source>
        <dbReference type="Proteomes" id="UP001147700"/>
    </source>
</evidence>
<name>A0ABT4RJ60_9ACTN</name>
<keyword evidence="1" id="KW-0812">Transmembrane</keyword>
<feature type="transmembrane region" description="Helical" evidence="1">
    <location>
        <begin position="256"/>
        <end position="279"/>
    </location>
</feature>
<dbReference type="RefSeq" id="WP_202958552.1">
    <property type="nucleotide sequence ID" value="NZ_JAPCID010000016.1"/>
</dbReference>
<dbReference type="EMBL" id="JAPCID010000016">
    <property type="protein sequence ID" value="MDA0138543.1"/>
    <property type="molecule type" value="Genomic_DNA"/>
</dbReference>
<dbReference type="Gene3D" id="1.20.144.10">
    <property type="entry name" value="Phosphatidic acid phosphatase type 2/haloperoxidase"/>
    <property type="match status" value="1"/>
</dbReference>
<protein>
    <submittedName>
        <fullName evidence="3">Phosphatase PAP2 family protein</fullName>
    </submittedName>
</protein>
<dbReference type="Proteomes" id="UP001147700">
    <property type="component" value="Unassembled WGS sequence"/>
</dbReference>
<organism evidence="3 4">
    <name type="scientific">Solirubrobacter deserti</name>
    <dbReference type="NCBI Taxonomy" id="2282478"/>
    <lineage>
        <taxon>Bacteria</taxon>
        <taxon>Bacillati</taxon>
        <taxon>Actinomycetota</taxon>
        <taxon>Thermoleophilia</taxon>
        <taxon>Solirubrobacterales</taxon>
        <taxon>Solirubrobacteraceae</taxon>
        <taxon>Solirubrobacter</taxon>
    </lineage>
</organism>
<feature type="transmembrane region" description="Helical" evidence="1">
    <location>
        <begin position="182"/>
        <end position="201"/>
    </location>
</feature>
<dbReference type="InterPro" id="IPR036938">
    <property type="entry name" value="PAP2/HPO_sf"/>
</dbReference>
<feature type="transmembrane region" description="Helical" evidence="1">
    <location>
        <begin position="128"/>
        <end position="148"/>
    </location>
</feature>
<keyword evidence="1" id="KW-0472">Membrane</keyword>
<keyword evidence="1" id="KW-1133">Transmembrane helix</keyword>
<sequence>MLPDNTTLHPRRWLAAAALAAVLLVVTYWSAVRTTTGQRIENAALRGADQATEAARIAASDELSWITMSSFALISVVLVAAAWWRAGLRAAVGVGTVLAGSTVITETLKRVLPRPELISVTGNYTHNSFPSGHTTVAMSALFALLIVVPHRWRGIAVAVGSAYAVAIGAQTVTAKWHRLSDTVGADLVALAVACFVLAWLARGGQLQTVSRRRRLRVWTIGAALAVVTGLALAAGGIILALAEVPTTPDPVLDDNFYLASHSLALGCSGLAALVLWSALRQKQLGPSRRSDHPRSAA</sequence>
<evidence type="ECO:0000256" key="1">
    <source>
        <dbReference type="SAM" id="Phobius"/>
    </source>
</evidence>